<dbReference type="AlphaFoldDB" id="A0A7W7EWA8"/>
<accession>A0A7W7EWA8</accession>
<keyword evidence="2" id="KW-0472">Membrane</keyword>
<keyword evidence="4" id="KW-0732">Signal</keyword>
<protein>
    <recommendedName>
        <fullName evidence="5">TonB-dependent transporter Oar-like beta-barrel domain-containing protein</fullName>
    </recommendedName>
</protein>
<feature type="domain" description="TonB-dependent transporter Oar-like beta-barrel" evidence="5">
    <location>
        <begin position="243"/>
        <end position="1045"/>
    </location>
</feature>
<dbReference type="RefSeq" id="WP_184111087.1">
    <property type="nucleotide sequence ID" value="NZ_JACHNY010000001.1"/>
</dbReference>
<sequence>MRNNLFLGVAAVALIAPAAAMAQETTSTIRGTVTANGAPVAGAAVTVVNVPSGTTSNVTTDADGNFNAAGLRAGGPYTVSVAAPGYTNAQVTDINTVVAQSFDLPIELVPETAGGEEIVVTASKLPNARTISQGPTTVLNAAQIANIATVNRDIRDLERRDPFARLDDTPTGGRAVSFAGQNARYNRFTVDGVPITDNFGLNTDGLPSRRSPIPLDAIGQFQAQVAPYDVRQGNFQGGAINIVLKSGTNNFHGTGFYSRSGDEFVGKRTKDTRVVVPNFKVDNFGVELDGPIIRDKVFFMVAGERLRGGRPIAEGPTDNNVGLGIPGVTQALVDQVSAIAKSVYNYDTGGVLRNLGDKDDRVVAKIDANISDTQRLALTYTYANDAINLLNNTFANAPTGLGLASNAYVSGNRLHTGVAQLNSDWSDNFSTEIRGFYKNYTRIADPLLGRGFAQFRVCTNPTNPTGGSLTGCDGGAGVISFGPDNSRQTNQLNTETWGGLVQARLTMNDHDLRVFTEVAAVKVFNSFLQNSSGNYYFDSLADFTNRQANQVTYGNAIPSLVPDDAAANFHYQSYTFGIMDAWKVTPTLNVNYGMRYDLYAMHDMPALSTAYLNRYANGAIVNGERKIIGGNTANISGYNLFQPRVGIDWHPTRRISIRGGGGIFGGGTPDVYVSNSFSNTGVLTNSVSVNRTATGFSGATTNAAIGAAVLNNVPGNTIPGALNNLVTNASVSTLSNVNAIDPNFKVPSQWRATISGEYTANLGPLGDNWVFGADFLYSKVRNQVYFTDIRSQPIIGGANALTPDGRQRYYNIADPTGAASTNTNTDILLTNTKQGRAYIAVARLDKSWDFGLNINGSFTYQDVKDAAPATSSTAGSNYSNGAFIDPNNVAYGISNDQVKYFFKYGVNYDHAFFGDYKTTLALFGESRIGHPFSYTFQDFGGTRSAVFGTTGVSSGTGTGGNRYLMYVPTTNDPLVSYSSAAVRNAVNAFIDASGLGKYRGQVAPRNAFHSKWFTRIDLHVAQELPTFIGKSRITVFADIENFTNFLNRKWGQQREYTFPYNAAVVRVQCLTTAGNADGAGTVATSAAQSCAQYRYSPASNATTFTAPTDQLYVNQSLYSMRIGAKFSF</sequence>
<evidence type="ECO:0000313" key="7">
    <source>
        <dbReference type="Proteomes" id="UP000574769"/>
    </source>
</evidence>
<organism evidence="6 7">
    <name type="scientific">Sphingomonas abaci</name>
    <dbReference type="NCBI Taxonomy" id="237611"/>
    <lineage>
        <taxon>Bacteria</taxon>
        <taxon>Pseudomonadati</taxon>
        <taxon>Pseudomonadota</taxon>
        <taxon>Alphaproteobacteria</taxon>
        <taxon>Sphingomonadales</taxon>
        <taxon>Sphingomonadaceae</taxon>
        <taxon>Sphingomonas</taxon>
    </lineage>
</organism>
<comment type="caution">
    <text evidence="6">The sequence shown here is derived from an EMBL/GenBank/DDBJ whole genome shotgun (WGS) entry which is preliminary data.</text>
</comment>
<dbReference type="Gene3D" id="2.40.170.20">
    <property type="entry name" value="TonB-dependent receptor, beta-barrel domain"/>
    <property type="match status" value="1"/>
</dbReference>
<proteinExistence type="predicted"/>
<evidence type="ECO:0000256" key="2">
    <source>
        <dbReference type="ARBA" id="ARBA00023136"/>
    </source>
</evidence>
<gene>
    <name evidence="6" type="ORF">GGQ96_000443</name>
</gene>
<dbReference type="InterPro" id="IPR008969">
    <property type="entry name" value="CarboxyPept-like_regulatory"/>
</dbReference>
<dbReference type="InterPro" id="IPR037066">
    <property type="entry name" value="Plug_dom_sf"/>
</dbReference>
<evidence type="ECO:0000256" key="4">
    <source>
        <dbReference type="SAM" id="SignalP"/>
    </source>
</evidence>
<dbReference type="SUPFAM" id="SSF49464">
    <property type="entry name" value="Carboxypeptidase regulatory domain-like"/>
    <property type="match status" value="1"/>
</dbReference>
<dbReference type="SUPFAM" id="SSF56935">
    <property type="entry name" value="Porins"/>
    <property type="match status" value="1"/>
</dbReference>
<reference evidence="6 7" key="1">
    <citation type="submission" date="2020-08" db="EMBL/GenBank/DDBJ databases">
        <title>Genomic Encyclopedia of Type Strains, Phase IV (KMG-IV): sequencing the most valuable type-strain genomes for metagenomic binning, comparative biology and taxonomic classification.</title>
        <authorList>
            <person name="Goeker M."/>
        </authorList>
    </citation>
    <scope>NUCLEOTIDE SEQUENCE [LARGE SCALE GENOMIC DNA]</scope>
    <source>
        <strain evidence="6 7">DSM 15867</strain>
    </source>
</reference>
<dbReference type="InterPro" id="IPR057601">
    <property type="entry name" value="Oar-like_b-barrel"/>
</dbReference>
<dbReference type="InterPro" id="IPR036942">
    <property type="entry name" value="Beta-barrel_TonB_sf"/>
</dbReference>
<name>A0A7W7EWA8_9SPHN</name>
<keyword evidence="7" id="KW-1185">Reference proteome</keyword>
<feature type="chain" id="PRO_5030534344" description="TonB-dependent transporter Oar-like beta-barrel domain-containing protein" evidence="4">
    <location>
        <begin position="23"/>
        <end position="1128"/>
    </location>
</feature>
<keyword evidence="3" id="KW-0998">Cell outer membrane</keyword>
<evidence type="ECO:0000256" key="1">
    <source>
        <dbReference type="ARBA" id="ARBA00004442"/>
    </source>
</evidence>
<comment type="subcellular location">
    <subcellularLocation>
        <location evidence="1">Cell outer membrane</location>
    </subcellularLocation>
</comment>
<evidence type="ECO:0000313" key="6">
    <source>
        <dbReference type="EMBL" id="MBB4616337.1"/>
    </source>
</evidence>
<evidence type="ECO:0000259" key="5">
    <source>
        <dbReference type="Pfam" id="PF25183"/>
    </source>
</evidence>
<dbReference type="Pfam" id="PF25183">
    <property type="entry name" value="OMP_b-brl_4"/>
    <property type="match status" value="1"/>
</dbReference>
<dbReference type="EMBL" id="JACHNY010000001">
    <property type="protein sequence ID" value="MBB4616337.1"/>
    <property type="molecule type" value="Genomic_DNA"/>
</dbReference>
<dbReference type="Gene3D" id="2.170.130.10">
    <property type="entry name" value="TonB-dependent receptor, plug domain"/>
    <property type="match status" value="1"/>
</dbReference>
<dbReference type="Gene3D" id="2.60.40.1120">
    <property type="entry name" value="Carboxypeptidase-like, regulatory domain"/>
    <property type="match status" value="1"/>
</dbReference>
<feature type="signal peptide" evidence="4">
    <location>
        <begin position="1"/>
        <end position="22"/>
    </location>
</feature>
<evidence type="ECO:0000256" key="3">
    <source>
        <dbReference type="ARBA" id="ARBA00023237"/>
    </source>
</evidence>
<dbReference type="GO" id="GO:0009279">
    <property type="term" value="C:cell outer membrane"/>
    <property type="evidence" value="ECO:0007669"/>
    <property type="project" value="UniProtKB-SubCell"/>
</dbReference>
<dbReference type="Proteomes" id="UP000574769">
    <property type="component" value="Unassembled WGS sequence"/>
</dbReference>
<dbReference type="Pfam" id="PF13620">
    <property type="entry name" value="CarboxypepD_reg"/>
    <property type="match status" value="1"/>
</dbReference>